<dbReference type="WBParaSite" id="ACRNAN_scaffold10384.g17377.t1">
    <property type="protein sequence ID" value="ACRNAN_scaffold10384.g17377.t1"/>
    <property type="gene ID" value="ACRNAN_scaffold10384.g17377"/>
</dbReference>
<keyword evidence="1" id="KW-1185">Reference proteome</keyword>
<sequence length="78" mass="8545">MQRLVAPSPATIKTTTAMRIKNTLGTCQGEAAVGEHEPGSINVAEDQRDEAEDQRLVLTCNEVETYCHKFNGSSYCDL</sequence>
<name>A0A914CG94_9BILA</name>
<reference evidence="2" key="1">
    <citation type="submission" date="2022-11" db="UniProtKB">
        <authorList>
            <consortium name="WormBaseParasite"/>
        </authorList>
    </citation>
    <scope>IDENTIFICATION</scope>
</reference>
<proteinExistence type="predicted"/>
<protein>
    <submittedName>
        <fullName evidence="2">Uncharacterized protein</fullName>
    </submittedName>
</protein>
<accession>A0A914CG94</accession>
<dbReference type="AlphaFoldDB" id="A0A914CG94"/>
<evidence type="ECO:0000313" key="2">
    <source>
        <dbReference type="WBParaSite" id="ACRNAN_scaffold10384.g17377.t1"/>
    </source>
</evidence>
<evidence type="ECO:0000313" key="1">
    <source>
        <dbReference type="Proteomes" id="UP000887540"/>
    </source>
</evidence>
<dbReference type="Proteomes" id="UP000887540">
    <property type="component" value="Unplaced"/>
</dbReference>
<organism evidence="1 2">
    <name type="scientific">Acrobeloides nanus</name>
    <dbReference type="NCBI Taxonomy" id="290746"/>
    <lineage>
        <taxon>Eukaryota</taxon>
        <taxon>Metazoa</taxon>
        <taxon>Ecdysozoa</taxon>
        <taxon>Nematoda</taxon>
        <taxon>Chromadorea</taxon>
        <taxon>Rhabditida</taxon>
        <taxon>Tylenchina</taxon>
        <taxon>Cephalobomorpha</taxon>
        <taxon>Cephaloboidea</taxon>
        <taxon>Cephalobidae</taxon>
        <taxon>Acrobeloides</taxon>
    </lineage>
</organism>